<dbReference type="EMBL" id="GBRH01180815">
    <property type="protein sequence ID" value="JAE17081.1"/>
    <property type="molecule type" value="Transcribed_RNA"/>
</dbReference>
<evidence type="ECO:0000256" key="1">
    <source>
        <dbReference type="SAM" id="Phobius"/>
    </source>
</evidence>
<name>A0A0A9G3G0_ARUDO</name>
<proteinExistence type="predicted"/>
<sequence length="43" mass="4996">MMWVLTEFTVNIILHHHLFYSSSILFLSILLYCSRSFPGSYAG</sequence>
<evidence type="ECO:0000313" key="2">
    <source>
        <dbReference type="EMBL" id="JAE17081.1"/>
    </source>
</evidence>
<accession>A0A0A9G3G0</accession>
<dbReference type="AlphaFoldDB" id="A0A0A9G3G0"/>
<protein>
    <submittedName>
        <fullName evidence="2">Uncharacterized protein</fullName>
    </submittedName>
</protein>
<reference evidence="2" key="2">
    <citation type="journal article" date="2015" name="Data Brief">
        <title>Shoot transcriptome of the giant reed, Arundo donax.</title>
        <authorList>
            <person name="Barrero R.A."/>
            <person name="Guerrero F.D."/>
            <person name="Moolhuijzen P."/>
            <person name="Goolsby J.A."/>
            <person name="Tidwell J."/>
            <person name="Bellgard S.E."/>
            <person name="Bellgard M.I."/>
        </authorList>
    </citation>
    <scope>NUCLEOTIDE SEQUENCE</scope>
    <source>
        <tissue evidence="2">Shoot tissue taken approximately 20 cm above the soil surface</tissue>
    </source>
</reference>
<keyword evidence="1" id="KW-0812">Transmembrane</keyword>
<reference evidence="2" key="1">
    <citation type="submission" date="2014-09" db="EMBL/GenBank/DDBJ databases">
        <authorList>
            <person name="Magalhaes I.L.F."/>
            <person name="Oliveira U."/>
            <person name="Santos F.R."/>
            <person name="Vidigal T.H.D.A."/>
            <person name="Brescovit A.D."/>
            <person name="Santos A.J."/>
        </authorList>
    </citation>
    <scope>NUCLEOTIDE SEQUENCE</scope>
    <source>
        <tissue evidence="2">Shoot tissue taken approximately 20 cm above the soil surface</tissue>
    </source>
</reference>
<feature type="transmembrane region" description="Helical" evidence="1">
    <location>
        <begin position="12"/>
        <end position="33"/>
    </location>
</feature>
<organism evidence="2">
    <name type="scientific">Arundo donax</name>
    <name type="common">Giant reed</name>
    <name type="synonym">Donax arundinaceus</name>
    <dbReference type="NCBI Taxonomy" id="35708"/>
    <lineage>
        <taxon>Eukaryota</taxon>
        <taxon>Viridiplantae</taxon>
        <taxon>Streptophyta</taxon>
        <taxon>Embryophyta</taxon>
        <taxon>Tracheophyta</taxon>
        <taxon>Spermatophyta</taxon>
        <taxon>Magnoliopsida</taxon>
        <taxon>Liliopsida</taxon>
        <taxon>Poales</taxon>
        <taxon>Poaceae</taxon>
        <taxon>PACMAD clade</taxon>
        <taxon>Arundinoideae</taxon>
        <taxon>Arundineae</taxon>
        <taxon>Arundo</taxon>
    </lineage>
</organism>
<keyword evidence="1" id="KW-1133">Transmembrane helix</keyword>
<keyword evidence="1" id="KW-0472">Membrane</keyword>